<evidence type="ECO:0000313" key="2">
    <source>
        <dbReference type="EnsemblPlants" id="Zm00001eb139160_P002"/>
    </source>
</evidence>
<accession>A0A804N6P4</accession>
<dbReference type="OrthoDB" id="2162994at2759"/>
<dbReference type="AlphaFoldDB" id="A0A804N6P4"/>
<protein>
    <submittedName>
        <fullName evidence="2">Uncharacterized protein</fullName>
    </submittedName>
</protein>
<organism evidence="2 3">
    <name type="scientific">Zea mays</name>
    <name type="common">Maize</name>
    <dbReference type="NCBI Taxonomy" id="4577"/>
    <lineage>
        <taxon>Eukaryota</taxon>
        <taxon>Viridiplantae</taxon>
        <taxon>Streptophyta</taxon>
        <taxon>Embryophyta</taxon>
        <taxon>Tracheophyta</taxon>
        <taxon>Spermatophyta</taxon>
        <taxon>Magnoliopsida</taxon>
        <taxon>Liliopsida</taxon>
        <taxon>Poales</taxon>
        <taxon>Poaceae</taxon>
        <taxon>PACMAD clade</taxon>
        <taxon>Panicoideae</taxon>
        <taxon>Andropogonodae</taxon>
        <taxon>Andropogoneae</taxon>
        <taxon>Tripsacinae</taxon>
        <taxon>Zea</taxon>
    </lineage>
</organism>
<feature type="compositionally biased region" description="Low complexity" evidence="1">
    <location>
        <begin position="245"/>
        <end position="303"/>
    </location>
</feature>
<dbReference type="Proteomes" id="UP000007305">
    <property type="component" value="Chromosome 3"/>
</dbReference>
<evidence type="ECO:0000256" key="1">
    <source>
        <dbReference type="SAM" id="MobiDB-lite"/>
    </source>
</evidence>
<gene>
    <name evidence="2" type="primary">LOC100304247</name>
</gene>
<feature type="region of interest" description="Disordered" evidence="1">
    <location>
        <begin position="244"/>
        <end position="337"/>
    </location>
</feature>
<feature type="compositionally biased region" description="Basic residues" evidence="1">
    <location>
        <begin position="314"/>
        <end position="337"/>
    </location>
</feature>
<proteinExistence type="evidence at protein level"/>
<evidence type="ECO:0000313" key="3">
    <source>
        <dbReference type="Proteomes" id="UP000007305"/>
    </source>
</evidence>
<reference evidence="2" key="3">
    <citation type="submission" date="2021-05" db="UniProtKB">
        <authorList>
            <consortium name="EnsemblPlants"/>
        </authorList>
    </citation>
    <scope>IDENTIFICATION</scope>
    <source>
        <strain evidence="2">cv. B73</strain>
    </source>
</reference>
<keyword evidence="3" id="KW-1185">Reference proteome</keyword>
<feature type="region of interest" description="Disordered" evidence="1">
    <location>
        <begin position="1"/>
        <end position="44"/>
    </location>
</feature>
<name>A0A804N6P4_MAIZE</name>
<dbReference type="EnsemblPlants" id="Zm00001eb139160_T002">
    <property type="protein sequence ID" value="Zm00001eb139160_P002"/>
    <property type="gene ID" value="Zm00001eb139160"/>
</dbReference>
<evidence type="ECO:0007829" key="4">
    <source>
        <dbReference type="PeptideAtlas" id="A0A804N6P4"/>
    </source>
</evidence>
<sequence>MAMVDEGGKGEAQPPGLDPRNRRSAATRATGDMDGGGRGEEWEGPPGYVLSLPAAALPLPVAVSCLDATVRRKGRSHIRHRGHPSGWWAFRLPVPAPEEAKRPVPPASAANNPSEEDRSCPRHQRLPVRQAPAPGPHTPAPGEEEASETGETPAASEDGTRGGAAASASGVPRQEEEKIGFGEEAVAAPEVGEAVLALRVVVDAAVAGRAAGPQHAVQRVRRAVQAGPVAAGVPAAGEPHLRAVGARQQAQPGDAAPPAAEEPGPAPPSARGASASHGRPPVSPAVAGEGGVPADAAPPASAASGGGRQPCQRRAARWGHGRRCGRCRTRRRRRQGK</sequence>
<feature type="region of interest" description="Disordered" evidence="1">
    <location>
        <begin position="98"/>
        <end position="177"/>
    </location>
</feature>
<keyword evidence="4" id="KW-1267">Proteomics identification</keyword>
<reference evidence="2" key="2">
    <citation type="submission" date="2019-07" db="EMBL/GenBank/DDBJ databases">
        <authorList>
            <person name="Seetharam A."/>
            <person name="Woodhouse M."/>
            <person name="Cannon E."/>
        </authorList>
    </citation>
    <scope>NUCLEOTIDE SEQUENCE [LARGE SCALE GENOMIC DNA]</scope>
    <source>
        <strain evidence="2">cv. B73</strain>
    </source>
</reference>
<reference evidence="3" key="1">
    <citation type="submission" date="2015-12" db="EMBL/GenBank/DDBJ databases">
        <title>Update maize B73 reference genome by single molecule sequencing technologies.</title>
        <authorList>
            <consortium name="Maize Genome Sequencing Project"/>
            <person name="Ware D."/>
        </authorList>
    </citation>
    <scope>NUCLEOTIDE SEQUENCE [LARGE SCALE GENOMIC DNA]</scope>
    <source>
        <strain evidence="3">cv. B73</strain>
    </source>
</reference>
<dbReference type="Gramene" id="Zm00001eb139160_T002">
    <property type="protein sequence ID" value="Zm00001eb139160_P002"/>
    <property type="gene ID" value="Zm00001eb139160"/>
</dbReference>